<comment type="caution">
    <text evidence="2">The sequence shown here is derived from an EMBL/GenBank/DDBJ whole genome shotgun (WGS) entry which is preliminary data.</text>
</comment>
<gene>
    <name evidence="2" type="ORF">AFM18_25205</name>
</gene>
<evidence type="ECO:0000256" key="1">
    <source>
        <dbReference type="HAMAP-Rule" id="MF_00775"/>
    </source>
</evidence>
<dbReference type="EMBL" id="LGVG01000047">
    <property type="protein sequence ID" value="KNE24456.1"/>
    <property type="molecule type" value="Genomic_DNA"/>
</dbReference>
<dbReference type="PANTHER" id="PTHR37315">
    <property type="entry name" value="UPF0311 PROTEIN BLR7842"/>
    <property type="match status" value="1"/>
</dbReference>
<dbReference type="AlphaFoldDB" id="A0AAW3HXH7"/>
<proteinExistence type="inferred from homology"/>
<dbReference type="Proteomes" id="UP000037511">
    <property type="component" value="Unassembled WGS sequence"/>
</dbReference>
<dbReference type="HAMAP" id="MF_00775">
    <property type="entry name" value="UPF0311"/>
    <property type="match status" value="1"/>
</dbReference>
<evidence type="ECO:0000313" key="3">
    <source>
        <dbReference type="Proteomes" id="UP000037511"/>
    </source>
</evidence>
<dbReference type="PANTHER" id="PTHR37315:SF1">
    <property type="entry name" value="UPF0311 PROTEIN BLR7842"/>
    <property type="match status" value="1"/>
</dbReference>
<dbReference type="Gene3D" id="2.40.160.20">
    <property type="match status" value="1"/>
</dbReference>
<protein>
    <recommendedName>
        <fullName evidence="1">UPF0311 protein AFM18_25205</fullName>
    </recommendedName>
</protein>
<accession>A0AAW3HXH7</accession>
<name>A0AAW3HXH7_9BURK</name>
<dbReference type="Pfam" id="PF11578">
    <property type="entry name" value="DUF3237"/>
    <property type="match status" value="1"/>
</dbReference>
<sequence length="161" mass="17782">MSQQDASADALAPHLEHVTTVIVEVGAPQEVGDTPQGRRRVIPITGGTADGPRLRGKVLPGGADFQIIRSATYTDIHARYVIETADGERIYVENTGIRTGHADDIARLVRGEPVDPARIYFRSYPRFETASPGLAWMNESLFIGTGARYPDRVELRFYRIC</sequence>
<evidence type="ECO:0000313" key="2">
    <source>
        <dbReference type="EMBL" id="KNE24456.1"/>
    </source>
</evidence>
<reference evidence="2 3" key="1">
    <citation type="submission" date="2015-07" db="EMBL/GenBank/DDBJ databases">
        <title>Draft genome of Achromobacter spanius.</title>
        <authorList>
            <person name="Wang X."/>
        </authorList>
    </citation>
    <scope>NUCLEOTIDE SEQUENCE [LARGE SCALE GENOMIC DNA]</scope>
    <source>
        <strain evidence="2 3">CGMCC9173</strain>
    </source>
</reference>
<organism evidence="2 3">
    <name type="scientific">Achromobacter spanius</name>
    <dbReference type="NCBI Taxonomy" id="217203"/>
    <lineage>
        <taxon>Bacteria</taxon>
        <taxon>Pseudomonadati</taxon>
        <taxon>Pseudomonadota</taxon>
        <taxon>Betaproteobacteria</taxon>
        <taxon>Burkholderiales</taxon>
        <taxon>Alcaligenaceae</taxon>
        <taxon>Achromobacter</taxon>
    </lineage>
</organism>
<dbReference type="RefSeq" id="WP_050449631.1">
    <property type="nucleotide sequence ID" value="NZ_CP034689.1"/>
</dbReference>
<dbReference type="InterPro" id="IPR020915">
    <property type="entry name" value="UPF0311"/>
</dbReference>
<comment type="similarity">
    <text evidence="1">Belongs to the UPF0311 family.</text>
</comment>